<sequence>MIPKWLSEKDKYIPKEEKDSYVEKSIYSLIKTIAIIKQNKNTNGVIYSLNPTLKVISNIVLIICVAISRNIGSLLVMDAYVLIALFFIENKLRKRIFFRSLIFPIITFIALFPSILYGNAYNSVLIVQKIIITIILVNLLSHTTKWNEVNKSLKLLFVPDIFIWIMDITIKYIVVLGEYSIDLLYALKLRTVGISYNKYNSFTGIMGNLFIKSYKMSEEMFSAMECRGFVGEYVTKANLKFQKNDYIYMIINLILLIIFIYLRFIHLQY</sequence>
<dbReference type="eggNOG" id="COG0619">
    <property type="taxonomic scope" value="Bacteria"/>
</dbReference>
<dbReference type="CDD" id="cd16914">
    <property type="entry name" value="EcfT"/>
    <property type="match status" value="1"/>
</dbReference>
<dbReference type="GO" id="GO:0005886">
    <property type="term" value="C:plasma membrane"/>
    <property type="evidence" value="ECO:0007669"/>
    <property type="project" value="UniProtKB-ARBA"/>
</dbReference>
<evidence type="ECO:0000256" key="5">
    <source>
        <dbReference type="ARBA" id="ARBA00023136"/>
    </source>
</evidence>
<proteinExistence type="predicted"/>
<keyword evidence="3 6" id="KW-0812">Transmembrane</keyword>
<dbReference type="PANTHER" id="PTHR34857">
    <property type="entry name" value="SLL0384 PROTEIN"/>
    <property type="match status" value="1"/>
</dbReference>
<dbReference type="PIR" id="A96995">
    <property type="entry name" value="A96995"/>
</dbReference>
<keyword evidence="2" id="KW-1003">Cell membrane</keyword>
<dbReference type="HOGENOM" id="CLU_056469_3_1_9"/>
<dbReference type="Pfam" id="PF02361">
    <property type="entry name" value="CbiQ"/>
    <property type="match status" value="1"/>
</dbReference>
<evidence type="ECO:0000256" key="1">
    <source>
        <dbReference type="ARBA" id="ARBA00004141"/>
    </source>
</evidence>
<dbReference type="Proteomes" id="UP000000814">
    <property type="component" value="Chromosome"/>
</dbReference>
<evidence type="ECO:0000256" key="6">
    <source>
        <dbReference type="SAM" id="Phobius"/>
    </source>
</evidence>
<evidence type="ECO:0000313" key="8">
    <source>
        <dbReference type="Proteomes" id="UP000000814"/>
    </source>
</evidence>
<keyword evidence="8" id="KW-1185">Reference proteome</keyword>
<accession>Q97KZ4</accession>
<organism evidence="7 8">
    <name type="scientific">Clostridium acetobutylicum (strain ATCC 824 / DSM 792 / JCM 1419 / IAM 19013 / LMG 5710 / NBRC 13948 / NRRL B-527 / VKM B-1787 / 2291 / W)</name>
    <dbReference type="NCBI Taxonomy" id="272562"/>
    <lineage>
        <taxon>Bacteria</taxon>
        <taxon>Bacillati</taxon>
        <taxon>Bacillota</taxon>
        <taxon>Clostridia</taxon>
        <taxon>Eubacteriales</taxon>
        <taxon>Clostridiaceae</taxon>
        <taxon>Clostridium</taxon>
    </lineage>
</organism>
<evidence type="ECO:0000256" key="3">
    <source>
        <dbReference type="ARBA" id="ARBA00022692"/>
    </source>
</evidence>
<dbReference type="PATRIC" id="fig|272562.8.peg.977"/>
<evidence type="ECO:0000256" key="2">
    <source>
        <dbReference type="ARBA" id="ARBA00022475"/>
    </source>
</evidence>
<feature type="transmembrane region" description="Helical" evidence="6">
    <location>
        <begin position="123"/>
        <end position="141"/>
    </location>
</feature>
<dbReference type="RefSeq" id="WP_010964090.1">
    <property type="nucleotide sequence ID" value="NC_003030.1"/>
</dbReference>
<protein>
    <submittedName>
        <fullName evidence="7">Cobalt permease</fullName>
    </submittedName>
</protein>
<dbReference type="GeneID" id="44997283"/>
<dbReference type="OrthoDB" id="8585740at2"/>
<dbReference type="EMBL" id="AE001437">
    <property type="protein sequence ID" value="AAK78748.1"/>
    <property type="molecule type" value="Genomic_DNA"/>
</dbReference>
<dbReference type="InterPro" id="IPR003339">
    <property type="entry name" value="ABC/ECF_trnsptr_transmembrane"/>
</dbReference>
<feature type="transmembrane region" description="Helical" evidence="6">
    <location>
        <begin position="246"/>
        <end position="265"/>
    </location>
</feature>
<dbReference type="PANTHER" id="PTHR34857:SF2">
    <property type="entry name" value="SLL0384 PROTEIN"/>
    <property type="match status" value="1"/>
</dbReference>
<dbReference type="AlphaFoldDB" id="Q97KZ4"/>
<dbReference type="KEGG" id="cac:CA_C0772"/>
<keyword evidence="4 6" id="KW-1133">Transmembrane helix</keyword>
<name>Q97KZ4_CLOAB</name>
<feature type="transmembrane region" description="Helical" evidence="6">
    <location>
        <begin position="59"/>
        <end position="88"/>
    </location>
</feature>
<comment type="subcellular location">
    <subcellularLocation>
        <location evidence="1">Membrane</location>
        <topology evidence="1">Multi-pass membrane protein</topology>
    </subcellularLocation>
</comment>
<dbReference type="STRING" id="272562.CA_C0772"/>
<dbReference type="InterPro" id="IPR051611">
    <property type="entry name" value="ECF_transporter_component"/>
</dbReference>
<feature type="transmembrane region" description="Helical" evidence="6">
    <location>
        <begin position="153"/>
        <end position="174"/>
    </location>
</feature>
<keyword evidence="5 6" id="KW-0472">Membrane</keyword>
<evidence type="ECO:0000256" key="4">
    <source>
        <dbReference type="ARBA" id="ARBA00022989"/>
    </source>
</evidence>
<feature type="transmembrane region" description="Helical" evidence="6">
    <location>
        <begin position="100"/>
        <end position="117"/>
    </location>
</feature>
<gene>
    <name evidence="7" type="ordered locus">CA_C0772</name>
</gene>
<evidence type="ECO:0000313" key="7">
    <source>
        <dbReference type="EMBL" id="AAK78748.1"/>
    </source>
</evidence>
<reference evidence="7 8" key="1">
    <citation type="journal article" date="2001" name="J. Bacteriol.">
        <title>Genome sequence and comparative analysis of the solvent-producing bacterium Clostridium acetobutylicum.</title>
        <authorList>
            <person name="Nolling J."/>
            <person name="Breton G."/>
            <person name="Omelchenko M.V."/>
            <person name="Makarova K.S."/>
            <person name="Zeng Q."/>
            <person name="Gibson R."/>
            <person name="Lee H.M."/>
            <person name="Dubois J."/>
            <person name="Qiu D."/>
            <person name="Hitti J."/>
            <person name="Wolf Y.I."/>
            <person name="Tatusov R.L."/>
            <person name="Sabathe F."/>
            <person name="Doucette-Stamm L."/>
            <person name="Soucaille P."/>
            <person name="Daly M.J."/>
            <person name="Bennett G.N."/>
            <person name="Koonin E.V."/>
            <person name="Smith D.R."/>
        </authorList>
    </citation>
    <scope>NUCLEOTIDE SEQUENCE [LARGE SCALE GENOMIC DNA]</scope>
    <source>
        <strain evidence="8">ATCC 824 / DSM 792 / JCM 1419 / LMG 5710 / VKM B-1787</strain>
    </source>
</reference>